<evidence type="ECO:0000313" key="14">
    <source>
        <dbReference type="EMBL" id="KMW18090.1"/>
    </source>
</evidence>
<evidence type="ECO:0000313" key="15">
    <source>
        <dbReference type="Proteomes" id="UP000037392"/>
    </source>
</evidence>
<keyword evidence="7 11" id="KW-0676">Redox-active center</keyword>
<organism evidence="14 15">
    <name type="scientific">[Clostridium] citroniae WAL-19142</name>
    <dbReference type="NCBI Taxonomy" id="742734"/>
    <lineage>
        <taxon>Bacteria</taxon>
        <taxon>Bacillati</taxon>
        <taxon>Bacillota</taxon>
        <taxon>Clostridia</taxon>
        <taxon>Lachnospirales</taxon>
        <taxon>Lachnospiraceae</taxon>
        <taxon>Enterocloster</taxon>
    </lineage>
</organism>
<feature type="disulfide bond" description="Redox-active" evidence="10">
    <location>
        <begin position="47"/>
        <end position="52"/>
    </location>
</feature>
<proteinExistence type="inferred from homology"/>
<dbReference type="GO" id="GO:0050660">
    <property type="term" value="F:flavin adenine dinucleotide binding"/>
    <property type="evidence" value="ECO:0007669"/>
    <property type="project" value="TreeGrafter"/>
</dbReference>
<dbReference type="Gene3D" id="3.30.390.30">
    <property type="match status" value="1"/>
</dbReference>
<keyword evidence="3 9" id="KW-0274">FAD</keyword>
<dbReference type="InterPro" id="IPR012999">
    <property type="entry name" value="Pyr_OxRdtase_I_AS"/>
</dbReference>
<keyword evidence="9" id="KW-0547">Nucleotide-binding</keyword>
<evidence type="ECO:0000256" key="3">
    <source>
        <dbReference type="ARBA" id="ARBA00022827"/>
    </source>
</evidence>
<keyword evidence="9" id="KW-0520">NAD</keyword>
<dbReference type="InterPro" id="IPR016156">
    <property type="entry name" value="FAD/NAD-linked_Rdtase_dimer_sf"/>
</dbReference>
<dbReference type="Proteomes" id="UP000037392">
    <property type="component" value="Unassembled WGS sequence"/>
</dbReference>
<evidence type="ECO:0000256" key="10">
    <source>
        <dbReference type="PIRSR" id="PIRSR000350-4"/>
    </source>
</evidence>
<evidence type="ECO:0000259" key="12">
    <source>
        <dbReference type="Pfam" id="PF02852"/>
    </source>
</evidence>
<dbReference type="PROSITE" id="PS00076">
    <property type="entry name" value="PYRIDINE_REDOX_1"/>
    <property type="match status" value="1"/>
</dbReference>
<feature type="domain" description="Pyridine nucleotide-disulphide oxidoreductase dimerisation" evidence="12">
    <location>
        <begin position="347"/>
        <end position="454"/>
    </location>
</feature>
<dbReference type="PATRIC" id="fig|742734.4.peg.3211"/>
<accession>A0A0J9EQJ3</accession>
<evidence type="ECO:0000256" key="1">
    <source>
        <dbReference type="ARBA" id="ARBA00007532"/>
    </source>
</evidence>
<dbReference type="RefSeq" id="WP_048930138.1">
    <property type="nucleotide sequence ID" value="NZ_KQ235879.1"/>
</dbReference>
<dbReference type="InterPro" id="IPR004099">
    <property type="entry name" value="Pyr_nucl-diS_OxRdtase_dimer"/>
</dbReference>
<comment type="cofactor">
    <cofactor evidence="9">
        <name>FAD</name>
        <dbReference type="ChEBI" id="CHEBI:57692"/>
    </cofactor>
    <text evidence="9">Binds 1 FAD per subunit.</text>
</comment>
<keyword evidence="5 11" id="KW-0560">Oxidoreductase</keyword>
<evidence type="ECO:0000256" key="6">
    <source>
        <dbReference type="ARBA" id="ARBA00023157"/>
    </source>
</evidence>
<dbReference type="InterPro" id="IPR001100">
    <property type="entry name" value="Pyr_nuc-diS_OxRdtase"/>
</dbReference>
<feature type="active site" description="Proton acceptor" evidence="8">
    <location>
        <position position="445"/>
    </location>
</feature>
<feature type="binding site" evidence="9">
    <location>
        <position position="56"/>
    </location>
    <ligand>
        <name>FAD</name>
        <dbReference type="ChEBI" id="CHEBI:57692"/>
    </ligand>
</feature>
<evidence type="ECO:0000256" key="11">
    <source>
        <dbReference type="RuleBase" id="RU003691"/>
    </source>
</evidence>
<sequence length="458" mass="49446">MKENLKKYDAVIIGFGKGGKTMAGALGAAGKTVALIERSSMMYGGTCINVGCIPTKSLVYRAGLAAAAGKTFEERSAAYREAMEQKEDLTGRLRGKNYQKLDSNPNITVIDGNARFVSPHIVEVAHNEDVFQVEGEMIFINTGSQAFIPPVEGLKDNPYVYTSEGLLSRRELPEKLVIIGGGYIGVEFSSIYANFGSKVTILQDGDVFLPREDEEIAAAVKASLENRGIRVLAGVKVKAAEQEEDGAVVVIDTREGERRLQADAVLVATGRRPNTKGLNLEAAGVKTDARGGIITDDTLATTAPHIYAMGDVRGGLQFTYISLDDFRIVRSAVLGDGSYDLKKRGAVPYSVFLDPPFSRVGLSEKEAVKAGYRVKTARLAATAIPKAQVLEQPAGLLKAVIDEETGLILGAHLFCEESYEMINMIKLAMDAKVSYTVLRDAIYTHPTMSEAFNDLFAV</sequence>
<comment type="similarity">
    <text evidence="1 11">Belongs to the class-I pyridine nucleotide-disulfide oxidoreductase family.</text>
</comment>
<dbReference type="PANTHER" id="PTHR43014:SF4">
    <property type="entry name" value="PYRIDINE NUCLEOTIDE-DISULFIDE OXIDOREDUCTASE RCLA-RELATED"/>
    <property type="match status" value="1"/>
</dbReference>
<keyword evidence="2 11" id="KW-0285">Flavoprotein</keyword>
<evidence type="ECO:0000256" key="5">
    <source>
        <dbReference type="ARBA" id="ARBA00023002"/>
    </source>
</evidence>
<dbReference type="Pfam" id="PF02852">
    <property type="entry name" value="Pyr_redox_dim"/>
    <property type="match status" value="1"/>
</dbReference>
<evidence type="ECO:0000256" key="8">
    <source>
        <dbReference type="PIRSR" id="PIRSR000350-2"/>
    </source>
</evidence>
<dbReference type="SUPFAM" id="SSF55424">
    <property type="entry name" value="FAD/NAD-linked reductases, dimerisation (C-terminal) domain"/>
    <property type="match status" value="1"/>
</dbReference>
<dbReference type="GO" id="GO:0003955">
    <property type="term" value="F:NAD(P)H dehydrogenase (quinone) activity"/>
    <property type="evidence" value="ECO:0007669"/>
    <property type="project" value="TreeGrafter"/>
</dbReference>
<evidence type="ECO:0000256" key="9">
    <source>
        <dbReference type="PIRSR" id="PIRSR000350-3"/>
    </source>
</evidence>
<feature type="binding site" evidence="9">
    <location>
        <begin position="142"/>
        <end position="144"/>
    </location>
    <ligand>
        <name>FAD</name>
        <dbReference type="ChEBI" id="CHEBI:57692"/>
    </ligand>
</feature>
<feature type="binding site" evidence="9">
    <location>
        <position position="311"/>
    </location>
    <ligand>
        <name>FAD</name>
        <dbReference type="ChEBI" id="CHEBI:57692"/>
    </ligand>
</feature>
<evidence type="ECO:0008006" key="16">
    <source>
        <dbReference type="Google" id="ProtNLM"/>
    </source>
</evidence>
<protein>
    <recommendedName>
        <fullName evidence="16">Pyridine nucleotide-disulfide oxidoreductase</fullName>
    </recommendedName>
</protein>
<feature type="binding site" evidence="9">
    <location>
        <position position="270"/>
    </location>
    <ligand>
        <name>NAD(+)</name>
        <dbReference type="ChEBI" id="CHEBI:57540"/>
    </ligand>
</feature>
<comment type="caution">
    <text evidence="14">The sequence shown here is derived from an EMBL/GenBank/DDBJ whole genome shotgun (WGS) entry which is preliminary data.</text>
</comment>
<evidence type="ECO:0000259" key="13">
    <source>
        <dbReference type="Pfam" id="PF07992"/>
    </source>
</evidence>
<dbReference type="GO" id="GO:0016668">
    <property type="term" value="F:oxidoreductase activity, acting on a sulfur group of donors, NAD(P) as acceptor"/>
    <property type="evidence" value="ECO:0007669"/>
    <property type="project" value="InterPro"/>
</dbReference>
<dbReference type="PANTHER" id="PTHR43014">
    <property type="entry name" value="MERCURIC REDUCTASE"/>
    <property type="match status" value="1"/>
</dbReference>
<reference evidence="14 15" key="1">
    <citation type="submission" date="2011-04" db="EMBL/GenBank/DDBJ databases">
        <title>The Genome Sequence of Clostridium citroniae WAL-19142.</title>
        <authorList>
            <consortium name="The Broad Institute Genome Sequencing Platform"/>
            <person name="Earl A."/>
            <person name="Ward D."/>
            <person name="Feldgarden M."/>
            <person name="Gevers D."/>
            <person name="Warren Y.A."/>
            <person name="Tyrrell K.L."/>
            <person name="Citron D.M."/>
            <person name="Goldstein E.J."/>
            <person name="Daigneault M."/>
            <person name="Allen-Vercoe E."/>
            <person name="Young S.K."/>
            <person name="Zeng Q."/>
            <person name="Gargeya S."/>
            <person name="Fitzgerald M."/>
            <person name="Haas B."/>
            <person name="Abouelleil A."/>
            <person name="Alvarado L."/>
            <person name="Arachchi H.M."/>
            <person name="Berlin A."/>
            <person name="Brown A."/>
            <person name="Chapman S.B."/>
            <person name="Chen Z."/>
            <person name="Dunbar C."/>
            <person name="Freedman E."/>
            <person name="Gearin G."/>
            <person name="Gellesch M."/>
            <person name="Goldberg J."/>
            <person name="Griggs A."/>
            <person name="Gujja S."/>
            <person name="Heilman E.R."/>
            <person name="Heiman D."/>
            <person name="Howarth C."/>
            <person name="Larson L."/>
            <person name="Lui A."/>
            <person name="MacDonald P.J."/>
            <person name="Mehta T."/>
            <person name="Montmayeur A."/>
            <person name="Murphy C."/>
            <person name="Neiman D."/>
            <person name="Pearson M."/>
            <person name="Priest M."/>
            <person name="Roberts A."/>
            <person name="Saif S."/>
            <person name="Shea T."/>
            <person name="Shenoy N."/>
            <person name="Sisk P."/>
            <person name="Stolte C."/>
            <person name="Sykes S."/>
            <person name="White J."/>
            <person name="Yandava C."/>
            <person name="Wortman J."/>
            <person name="Nusbaum C."/>
            <person name="Birren B."/>
        </authorList>
    </citation>
    <scope>NUCLEOTIDE SEQUENCE [LARGE SCALE GENOMIC DNA]</scope>
    <source>
        <strain evidence="14 15">WAL-19142</strain>
    </source>
</reference>
<dbReference type="AlphaFoldDB" id="A0A0J9EQJ3"/>
<dbReference type="EMBL" id="ADLK01000024">
    <property type="protein sequence ID" value="KMW18090.1"/>
    <property type="molecule type" value="Genomic_DNA"/>
</dbReference>
<dbReference type="PIRSF" id="PIRSF000350">
    <property type="entry name" value="Mercury_reductase_MerA"/>
    <property type="match status" value="1"/>
</dbReference>
<dbReference type="SUPFAM" id="SSF51905">
    <property type="entry name" value="FAD/NAD(P)-binding domain"/>
    <property type="match status" value="1"/>
</dbReference>
<name>A0A0J9EQJ3_9FIRM</name>
<dbReference type="InterPro" id="IPR023753">
    <property type="entry name" value="FAD/NAD-binding_dom"/>
</dbReference>
<dbReference type="PRINTS" id="PR00411">
    <property type="entry name" value="PNDRDTASEI"/>
</dbReference>
<dbReference type="OrthoDB" id="9807946at2"/>
<keyword evidence="6" id="KW-1015">Disulfide bond</keyword>
<evidence type="ECO:0000256" key="2">
    <source>
        <dbReference type="ARBA" id="ARBA00022630"/>
    </source>
</evidence>
<feature type="domain" description="FAD/NAD(P)-binding" evidence="13">
    <location>
        <begin position="8"/>
        <end position="320"/>
    </location>
</feature>
<keyword evidence="4" id="KW-0521">NADP</keyword>
<dbReference type="Gene3D" id="3.50.50.60">
    <property type="entry name" value="FAD/NAD(P)-binding domain"/>
    <property type="match status" value="2"/>
</dbReference>
<dbReference type="FunFam" id="3.30.390.30:FF:000001">
    <property type="entry name" value="Dihydrolipoyl dehydrogenase"/>
    <property type="match status" value="1"/>
</dbReference>
<evidence type="ECO:0000256" key="7">
    <source>
        <dbReference type="ARBA" id="ARBA00023284"/>
    </source>
</evidence>
<dbReference type="Pfam" id="PF07992">
    <property type="entry name" value="Pyr_redox_2"/>
    <property type="match status" value="1"/>
</dbReference>
<dbReference type="PRINTS" id="PR00368">
    <property type="entry name" value="FADPNR"/>
</dbReference>
<dbReference type="InterPro" id="IPR036188">
    <property type="entry name" value="FAD/NAD-bd_sf"/>
</dbReference>
<dbReference type="GeneID" id="93162468"/>
<gene>
    <name evidence="14" type="ORF">HMPREF9470_03000</name>
</gene>
<evidence type="ECO:0000256" key="4">
    <source>
        <dbReference type="ARBA" id="ARBA00022857"/>
    </source>
</evidence>
<feature type="binding site" evidence="9">
    <location>
        <begin position="180"/>
        <end position="187"/>
    </location>
    <ligand>
        <name>NAD(+)</name>
        <dbReference type="ChEBI" id="CHEBI:57540"/>
    </ligand>
</feature>